<accession>A0ABV9RK92</accession>
<organism evidence="2 3">
    <name type="scientific">Actinomycetospora chibensis</name>
    <dbReference type="NCBI Taxonomy" id="663606"/>
    <lineage>
        <taxon>Bacteria</taxon>
        <taxon>Bacillati</taxon>
        <taxon>Actinomycetota</taxon>
        <taxon>Actinomycetes</taxon>
        <taxon>Pseudonocardiales</taxon>
        <taxon>Pseudonocardiaceae</taxon>
        <taxon>Actinomycetospora</taxon>
    </lineage>
</organism>
<dbReference type="Proteomes" id="UP001595909">
    <property type="component" value="Unassembled WGS sequence"/>
</dbReference>
<dbReference type="RefSeq" id="WP_274191926.1">
    <property type="nucleotide sequence ID" value="NZ_BAABHN010000038.1"/>
</dbReference>
<sequence>MTETQDITSFEVRSKDEVRPGDLLLVTQIPGEALGRLMERFDGTVLSHSGIAVSIDEDGRPQRDGPANGIASALADNLRYDVGGIRWDRFEKFWPSRDFYTIAMPDALRARALDYLDRFEPTPGEEGAFSFLKLVNVAAGLRSVELWATDRDLGDRLYRACRDVATSWAATPTSPSFYCAELVATAYGRRFTRAEFTPPPARGLRRDIEEPEWASTVMERLQRRVDDLEDTDDRSAATMLALLSSDDWDFVVDASTAIAQSGGKAIGDLLDGMVDRVSSWVRGDEEADPGEKPRAPEALPDPRPMPGLPDPDSPLPHGLVTPRMLWQVFGRDELCRIEQPSLRAH</sequence>
<gene>
    <name evidence="2" type="ORF">ACFPEL_17360</name>
</gene>
<feature type="region of interest" description="Disordered" evidence="1">
    <location>
        <begin position="282"/>
        <end position="316"/>
    </location>
</feature>
<name>A0ABV9RK92_9PSEU</name>
<evidence type="ECO:0000256" key="1">
    <source>
        <dbReference type="SAM" id="MobiDB-lite"/>
    </source>
</evidence>
<keyword evidence="3" id="KW-1185">Reference proteome</keyword>
<evidence type="ECO:0000313" key="2">
    <source>
        <dbReference type="EMBL" id="MFC4834188.1"/>
    </source>
</evidence>
<reference evidence="3" key="1">
    <citation type="journal article" date="2019" name="Int. J. Syst. Evol. Microbiol.">
        <title>The Global Catalogue of Microorganisms (GCM) 10K type strain sequencing project: providing services to taxonomists for standard genome sequencing and annotation.</title>
        <authorList>
            <consortium name="The Broad Institute Genomics Platform"/>
            <consortium name="The Broad Institute Genome Sequencing Center for Infectious Disease"/>
            <person name="Wu L."/>
            <person name="Ma J."/>
        </authorList>
    </citation>
    <scope>NUCLEOTIDE SEQUENCE [LARGE SCALE GENOMIC DNA]</scope>
    <source>
        <strain evidence="3">CCUG 50347</strain>
    </source>
</reference>
<feature type="compositionally biased region" description="Pro residues" evidence="1">
    <location>
        <begin position="299"/>
        <end position="314"/>
    </location>
</feature>
<protein>
    <submittedName>
        <fullName evidence="2">Uncharacterized protein</fullName>
    </submittedName>
</protein>
<dbReference type="EMBL" id="JBHSIM010000038">
    <property type="protein sequence ID" value="MFC4834188.1"/>
    <property type="molecule type" value="Genomic_DNA"/>
</dbReference>
<evidence type="ECO:0000313" key="3">
    <source>
        <dbReference type="Proteomes" id="UP001595909"/>
    </source>
</evidence>
<comment type="caution">
    <text evidence="2">The sequence shown here is derived from an EMBL/GenBank/DDBJ whole genome shotgun (WGS) entry which is preliminary data.</text>
</comment>
<proteinExistence type="predicted"/>